<organism evidence="8 9">
    <name type="scientific">Hibiscus sabdariffa</name>
    <name type="common">roselle</name>
    <dbReference type="NCBI Taxonomy" id="183260"/>
    <lineage>
        <taxon>Eukaryota</taxon>
        <taxon>Viridiplantae</taxon>
        <taxon>Streptophyta</taxon>
        <taxon>Embryophyta</taxon>
        <taxon>Tracheophyta</taxon>
        <taxon>Spermatophyta</taxon>
        <taxon>Magnoliopsida</taxon>
        <taxon>eudicotyledons</taxon>
        <taxon>Gunneridae</taxon>
        <taxon>Pentapetalae</taxon>
        <taxon>rosids</taxon>
        <taxon>malvids</taxon>
        <taxon>Malvales</taxon>
        <taxon>Malvaceae</taxon>
        <taxon>Malvoideae</taxon>
        <taxon>Hibiscus</taxon>
    </lineage>
</organism>
<dbReference type="Proteomes" id="UP001396334">
    <property type="component" value="Unassembled WGS sequence"/>
</dbReference>
<dbReference type="Gene3D" id="2.170.150.80">
    <property type="entry name" value="NAC domain"/>
    <property type="match status" value="2"/>
</dbReference>
<protein>
    <recommendedName>
        <fullName evidence="7">NAC domain-containing protein</fullName>
    </recommendedName>
</protein>
<evidence type="ECO:0000313" key="9">
    <source>
        <dbReference type="Proteomes" id="UP001396334"/>
    </source>
</evidence>
<evidence type="ECO:0000256" key="1">
    <source>
        <dbReference type="ARBA" id="ARBA00004123"/>
    </source>
</evidence>
<feature type="domain" description="NAC" evidence="7">
    <location>
        <begin position="8"/>
        <end position="150"/>
    </location>
</feature>
<sequence length="738" mass="84166">MNYCSCNDIVGYRFHPTDEELIDHYLWNKAHDRDSAVQAIGEVTGDLSDWEPGELPRFSVRRSNDRIWYLFSRRTHSKRVKRTTKLGYWKLTGKHRSIKAKVGTGTKKTLVFYEGRVPKGKLTPWVIHEYNLPDTLPNQKGYFLCKLKKKDDEKAGVSSGEGQPSNVAEDTPFDTLSVINVYELLAQLSDPVEVEHDGASVQKSQMYGEHVPVSSCDAACTGDDLDGVHNQSSTDEQNDEIYGVSSSLQSRMYEERVHSGDVFSFFCGSNGNFHELQHLSCTNEQDSEVQHQPDSEIQHQPSPVEQDDEIQHRLGIDKGVDKFFNSSLVDDDDEFFNSILVDDDERSDGFFVGMNGNGDIVGYRFHPTDKELVDHYLWNKILDRDSLVQAITQVDSLFNKDPWELPGCSKIKSADQVWYFFSRRGDSKRLKRTTDKGFWKVTGKARYVKGKNGCAEKRSLEGIFLCKLKKKEDENANTRPSENCRPSQNSTMFNPVEMLAALEEPDGRHDLHDSENLLSLSKQLLMHEHQLPCEEFTHLCDFTGSYDELPHPSNPEEQSDESWIRYLTDDAELYPDERSSEQVLVNGGCNLPSVDACMTFPGESSRKRSRAEDCVPCRAIVNEECQPMREQVVSDSMMLDEHAGSKKLRALAMVDELNATLTAVKHNPHGREMMTRQPHYEKERCQKLIEQKDNPLKFCWKDSLQDKAIDVKQPATAVNLPPKLNPIMESKGKWKTLR</sequence>
<keyword evidence="9" id="KW-1185">Reference proteome</keyword>
<evidence type="ECO:0000256" key="2">
    <source>
        <dbReference type="ARBA" id="ARBA00023015"/>
    </source>
</evidence>
<evidence type="ECO:0000256" key="3">
    <source>
        <dbReference type="ARBA" id="ARBA00023125"/>
    </source>
</evidence>
<proteinExistence type="predicted"/>
<dbReference type="Pfam" id="PF02365">
    <property type="entry name" value="NAM"/>
    <property type="match status" value="2"/>
</dbReference>
<comment type="subcellular location">
    <subcellularLocation>
        <location evidence="1">Nucleus</location>
    </subcellularLocation>
</comment>
<dbReference type="InterPro" id="IPR036093">
    <property type="entry name" value="NAC_dom_sf"/>
</dbReference>
<evidence type="ECO:0000259" key="7">
    <source>
        <dbReference type="PROSITE" id="PS51005"/>
    </source>
</evidence>
<dbReference type="SUPFAM" id="SSF101941">
    <property type="entry name" value="NAC domain"/>
    <property type="match status" value="2"/>
</dbReference>
<feature type="region of interest" description="Disordered" evidence="6">
    <location>
        <begin position="283"/>
        <end position="307"/>
    </location>
</feature>
<reference evidence="8 9" key="1">
    <citation type="journal article" date="2024" name="G3 (Bethesda)">
        <title>Genome assembly of Hibiscus sabdariffa L. provides insights into metabolisms of medicinal natural products.</title>
        <authorList>
            <person name="Kim T."/>
        </authorList>
    </citation>
    <scope>NUCLEOTIDE SEQUENCE [LARGE SCALE GENOMIC DNA]</scope>
    <source>
        <strain evidence="8">TK-2024</strain>
        <tissue evidence="8">Old leaves</tissue>
    </source>
</reference>
<evidence type="ECO:0000256" key="5">
    <source>
        <dbReference type="ARBA" id="ARBA00023242"/>
    </source>
</evidence>
<feature type="domain" description="NAC" evidence="7">
    <location>
        <begin position="359"/>
        <end position="505"/>
    </location>
</feature>
<keyword evidence="3" id="KW-0238">DNA-binding</keyword>
<dbReference type="InterPro" id="IPR003441">
    <property type="entry name" value="NAC-dom"/>
</dbReference>
<dbReference type="PROSITE" id="PS51005">
    <property type="entry name" value="NAC"/>
    <property type="match status" value="2"/>
</dbReference>
<keyword evidence="4" id="KW-0804">Transcription</keyword>
<evidence type="ECO:0000256" key="4">
    <source>
        <dbReference type="ARBA" id="ARBA00023163"/>
    </source>
</evidence>
<accession>A0ABR2QAT5</accession>
<keyword evidence="2" id="KW-0805">Transcription regulation</keyword>
<name>A0ABR2QAT5_9ROSI</name>
<keyword evidence="5" id="KW-0539">Nucleus</keyword>
<gene>
    <name evidence="8" type="ORF">V6N11_012290</name>
</gene>
<feature type="compositionally biased region" description="Basic and acidic residues" evidence="6">
    <location>
        <begin position="288"/>
        <end position="297"/>
    </location>
</feature>
<comment type="caution">
    <text evidence="8">The sequence shown here is derived from an EMBL/GenBank/DDBJ whole genome shotgun (WGS) entry which is preliminary data.</text>
</comment>
<evidence type="ECO:0000256" key="6">
    <source>
        <dbReference type="SAM" id="MobiDB-lite"/>
    </source>
</evidence>
<dbReference type="PANTHER" id="PTHR31989">
    <property type="entry name" value="NAC DOMAIN-CONTAINING PROTEIN 82-RELATED"/>
    <property type="match status" value="1"/>
</dbReference>
<evidence type="ECO:0000313" key="8">
    <source>
        <dbReference type="EMBL" id="KAK8997751.1"/>
    </source>
</evidence>
<dbReference type="EMBL" id="JBBPBN010000042">
    <property type="protein sequence ID" value="KAK8997751.1"/>
    <property type="molecule type" value="Genomic_DNA"/>
</dbReference>